<dbReference type="GeneID" id="64406006"/>
<evidence type="ECO:0000313" key="2">
    <source>
        <dbReference type="EMBL" id="VEH69245.1"/>
    </source>
</evidence>
<dbReference type="GO" id="GO:0005975">
    <property type="term" value="P:carbohydrate metabolic process"/>
    <property type="evidence" value="ECO:0007669"/>
    <property type="project" value="InterPro"/>
</dbReference>
<sequence>MANRLADSSSDHLLQYAHQPVDWWPWGPEALAHAVETDRPILLSIGYASCHWCHVMGSESFENPEVAEFINAHFVPVKVDREQHPVLDQVFMTATQLMNEGAGGWPLTAFLTPEGRPFFTGTYFPPEPQPGRPSFTQVLQALADTWETDRQTLVAGADMVAGHLAALATAPLTDDAPEVHAAVETIAADFDLIHAGFGTAPKFPSATALDALLVRGDARSLELAQRSLETMARGGICDQIGGGFHRYAVDPGWVVPHFEKMLDDNALLLGTYIRGWRRTADHDAGLRALLERTAYGIAGFLERELRDENGAFMAGLDADSCDIRGAVFEGIHYLWSPELIIDALGEEDGDWATRVFHVTAGGTFGEGLSTLQLRGRPDFDKLAEVSGKLLAERGRRFPPAKDCLIVTSWNSLAISSLVTGALIWNEPHWLELALDAARYLVGTHLVDGELRHSSLAGQVDDSPATAEDHGTLADALAALAGATGEATWLRHAEVLCDRAVELFGAGDGGFFDAAAGELFVRPRSLTDNVTPSGTSALVRALRRVGLLAERPDLLGRADEAAATTWATVAENPRFAGSALEDLMIADEARRGLKPAMVVVASDDPFDELARAAWRLAPAGSVILTAPAGAEGFGSWLEGRGKRAVYVCRGQRCFDPVTDYTELKTPLWHRA</sequence>
<dbReference type="SUPFAM" id="SSF48208">
    <property type="entry name" value="Six-hairpin glycosidases"/>
    <property type="match status" value="1"/>
</dbReference>
<dbReference type="SUPFAM" id="SSF52833">
    <property type="entry name" value="Thioredoxin-like"/>
    <property type="match status" value="1"/>
</dbReference>
<dbReference type="InterPro" id="IPR008928">
    <property type="entry name" value="6-hairpin_glycosidase_sf"/>
</dbReference>
<dbReference type="AlphaFoldDB" id="A0A448MVS1"/>
<dbReference type="EMBL" id="LR134406">
    <property type="protein sequence ID" value="VEH69245.1"/>
    <property type="molecule type" value="Genomic_DNA"/>
</dbReference>
<keyword evidence="3" id="KW-1185">Reference proteome</keyword>
<proteinExistence type="predicted"/>
<dbReference type="InterPro" id="IPR036249">
    <property type="entry name" value="Thioredoxin-like_sf"/>
</dbReference>
<feature type="domain" description="Spermatogenesis-associated protein 20-like TRX" evidence="1">
    <location>
        <begin position="3"/>
        <end position="163"/>
    </location>
</feature>
<dbReference type="PANTHER" id="PTHR42899">
    <property type="entry name" value="SPERMATOGENESIS-ASSOCIATED PROTEIN 20"/>
    <property type="match status" value="1"/>
</dbReference>
<evidence type="ECO:0000313" key="3">
    <source>
        <dbReference type="Proteomes" id="UP000273044"/>
    </source>
</evidence>
<gene>
    <name evidence="2" type="ORF">NCTC12967_00509</name>
</gene>
<dbReference type="InterPro" id="IPR024705">
    <property type="entry name" value="Ssp411"/>
</dbReference>
<dbReference type="Gene3D" id="3.40.30.10">
    <property type="entry name" value="Glutaredoxin"/>
    <property type="match status" value="1"/>
</dbReference>
<name>A0A448MVS1_9ACTN</name>
<protein>
    <submittedName>
        <fullName evidence="2">Thioredoxin-related protein</fullName>
    </submittedName>
</protein>
<organism evidence="2 3">
    <name type="scientific">Arachnia propionica</name>
    <dbReference type="NCBI Taxonomy" id="1750"/>
    <lineage>
        <taxon>Bacteria</taxon>
        <taxon>Bacillati</taxon>
        <taxon>Actinomycetota</taxon>
        <taxon>Actinomycetes</taxon>
        <taxon>Propionibacteriales</taxon>
        <taxon>Propionibacteriaceae</taxon>
        <taxon>Arachnia</taxon>
    </lineage>
</organism>
<dbReference type="Pfam" id="PF03190">
    <property type="entry name" value="Thioredox_DsbH"/>
    <property type="match status" value="1"/>
</dbReference>
<accession>A0A448MVS1</accession>
<dbReference type="Proteomes" id="UP000273044">
    <property type="component" value="Chromosome"/>
</dbReference>
<dbReference type="CDD" id="cd02955">
    <property type="entry name" value="SSP411"/>
    <property type="match status" value="1"/>
</dbReference>
<dbReference type="PANTHER" id="PTHR42899:SF1">
    <property type="entry name" value="SPERMATOGENESIS-ASSOCIATED PROTEIN 20"/>
    <property type="match status" value="1"/>
</dbReference>
<dbReference type="PIRSF" id="PIRSF006402">
    <property type="entry name" value="UCP006402_thioredoxin"/>
    <property type="match status" value="1"/>
</dbReference>
<dbReference type="RefSeq" id="WP_061788217.1">
    <property type="nucleotide sequence ID" value="NZ_LR134406.1"/>
</dbReference>
<dbReference type="InterPro" id="IPR004879">
    <property type="entry name" value="Ssp411-like_TRX"/>
</dbReference>
<evidence type="ECO:0000259" key="1">
    <source>
        <dbReference type="Pfam" id="PF03190"/>
    </source>
</evidence>
<reference evidence="2 3" key="1">
    <citation type="submission" date="2018-12" db="EMBL/GenBank/DDBJ databases">
        <authorList>
            <consortium name="Pathogen Informatics"/>
        </authorList>
    </citation>
    <scope>NUCLEOTIDE SEQUENCE [LARGE SCALE GENOMIC DNA]</scope>
    <source>
        <strain evidence="2 3">NCTC12967</strain>
    </source>
</reference>